<dbReference type="RefSeq" id="WP_115123122.1">
    <property type="nucleotide sequence ID" value="NZ_QRAO01000002.1"/>
</dbReference>
<evidence type="ECO:0000259" key="3">
    <source>
        <dbReference type="Pfam" id="PF07705"/>
    </source>
</evidence>
<keyword evidence="6" id="KW-1185">Reference proteome</keyword>
<dbReference type="InterPro" id="IPR013783">
    <property type="entry name" value="Ig-like_fold"/>
</dbReference>
<name>A0A370QEV0_9FLAO</name>
<evidence type="ECO:0000256" key="1">
    <source>
        <dbReference type="ARBA" id="ARBA00022729"/>
    </source>
</evidence>
<evidence type="ECO:0000313" key="5">
    <source>
        <dbReference type="EMBL" id="RDK86895.1"/>
    </source>
</evidence>
<accession>A0A370QEV0</accession>
<proteinExistence type="predicted"/>
<dbReference type="Pfam" id="PF18962">
    <property type="entry name" value="Por_Secre_tail"/>
    <property type="match status" value="1"/>
</dbReference>
<dbReference type="EMBL" id="QRAO01000002">
    <property type="protein sequence ID" value="RDK86895.1"/>
    <property type="molecule type" value="Genomic_DNA"/>
</dbReference>
<sequence length="722" mass="78901">MKKKLFFVLGAMVLSLTAFGQESATATVVSQGEFIGKTIPLRDMPTIDELENFNNDDAKEIKHYIKRGNEPVNESTALPLNGDPVRQANQGTREQLNILQNFDGASVAEGQAIPPDPTGAVGPNHYVHSVNVVVKIFDKVGNLLAGPTFLGTFLGNGSSNGDPIVMYDHLADRFFVSQFQISNNALIIGISDTPDPTGSYNVYSFPLDAFPDYPHYSVWHDGYYMTANKFQGNTIYVLDRASMIAGLPNPTIIGFNLPQVVNNPAAVFSPEPANLIGDTFDPTSPAYIVYLQDDAWVGVSEDHLKVWEIDVNFATPGASTISNPIEITTAPFDSFLRPFGTGDVEQPGTSQRIDAISGVISYAANYRAFPTYNSWVITFNADVGGITPGVRWIELRNDATNDWTIFQEGTYAPADGESRFMGSAAMDEDGNIGLGFNIGSENTFAGIRYTGRLDGDDLGEMTFPESTIVNGNGRQTNTNRFGDYTHLSMDPDGVTFWFTAQYMAANNFWRTRIASFRISPSLANDVGFFNFVSPQDGALGNAETVEAKIYNFGTDPQSNFDVELYLDGNLVATETFTGTIQPQEEVNYIFNQTLDLSAPGTTYSIEARTDLAGDANAPNDGFTIEVDNTTLSVGDAEFNSGEFTIVPASQKVYDITFTTNKNYGDISYEIYNTIGQKLYTGVMDAQGNEHTARVDMNTSPIGVYFVKLTNGDLKASKRFIVR</sequence>
<feature type="chain" id="PRO_5016909986" evidence="2">
    <location>
        <begin position="21"/>
        <end position="722"/>
    </location>
</feature>
<evidence type="ECO:0000259" key="4">
    <source>
        <dbReference type="Pfam" id="PF18962"/>
    </source>
</evidence>
<dbReference type="OrthoDB" id="1488385at2"/>
<dbReference type="Pfam" id="PF07705">
    <property type="entry name" value="CARDB"/>
    <property type="match status" value="1"/>
</dbReference>
<dbReference type="InterPro" id="IPR026444">
    <property type="entry name" value="Secre_tail"/>
</dbReference>
<comment type="caution">
    <text evidence="5">The sequence shown here is derived from an EMBL/GenBank/DDBJ whole genome shotgun (WGS) entry which is preliminary data.</text>
</comment>
<dbReference type="Gene3D" id="2.60.40.10">
    <property type="entry name" value="Immunoglobulins"/>
    <property type="match status" value="1"/>
</dbReference>
<protein>
    <submittedName>
        <fullName evidence="5">Putative secreted protein (Por secretion system target)</fullName>
    </submittedName>
</protein>
<gene>
    <name evidence="5" type="ORF">C8D94_10273</name>
</gene>
<feature type="domain" description="CARDB" evidence="3">
    <location>
        <begin position="532"/>
        <end position="614"/>
    </location>
</feature>
<feature type="signal peptide" evidence="2">
    <location>
        <begin position="1"/>
        <end position="20"/>
    </location>
</feature>
<dbReference type="AlphaFoldDB" id="A0A370QEV0"/>
<dbReference type="InterPro" id="IPR011635">
    <property type="entry name" value="CARDB"/>
</dbReference>
<dbReference type="NCBIfam" id="TIGR04183">
    <property type="entry name" value="Por_Secre_tail"/>
    <property type="match status" value="1"/>
</dbReference>
<evidence type="ECO:0000313" key="6">
    <source>
        <dbReference type="Proteomes" id="UP000255317"/>
    </source>
</evidence>
<feature type="domain" description="Secretion system C-terminal sorting" evidence="4">
    <location>
        <begin position="647"/>
        <end position="721"/>
    </location>
</feature>
<organism evidence="5 6">
    <name type="scientific">Marinirhabdus gelatinilytica</name>
    <dbReference type="NCBI Taxonomy" id="1703343"/>
    <lineage>
        <taxon>Bacteria</taxon>
        <taxon>Pseudomonadati</taxon>
        <taxon>Bacteroidota</taxon>
        <taxon>Flavobacteriia</taxon>
        <taxon>Flavobacteriales</taxon>
        <taxon>Flavobacteriaceae</taxon>
    </lineage>
</organism>
<reference evidence="5 6" key="1">
    <citation type="submission" date="2018-07" db="EMBL/GenBank/DDBJ databases">
        <title>Genomic Encyclopedia of Type Strains, Phase IV (KMG-IV): sequencing the most valuable type-strain genomes for metagenomic binning, comparative biology and taxonomic classification.</title>
        <authorList>
            <person name="Goeker M."/>
        </authorList>
    </citation>
    <scope>NUCLEOTIDE SEQUENCE [LARGE SCALE GENOMIC DNA]</scope>
    <source>
        <strain evidence="5 6">DSM 101478</strain>
    </source>
</reference>
<evidence type="ECO:0000256" key="2">
    <source>
        <dbReference type="SAM" id="SignalP"/>
    </source>
</evidence>
<dbReference type="Proteomes" id="UP000255317">
    <property type="component" value="Unassembled WGS sequence"/>
</dbReference>
<keyword evidence="1 2" id="KW-0732">Signal</keyword>